<dbReference type="CDD" id="cd03784">
    <property type="entry name" value="GT1_Gtf-like"/>
    <property type="match status" value="1"/>
</dbReference>
<keyword evidence="1 4" id="KW-0808">Transferase</keyword>
<dbReference type="PANTHER" id="PTHR48049">
    <property type="entry name" value="GLYCOSYLTRANSFERASE"/>
    <property type="match status" value="1"/>
</dbReference>
<evidence type="ECO:0000313" key="4">
    <source>
        <dbReference type="EMBL" id="EWM29338.1"/>
    </source>
</evidence>
<keyword evidence="5" id="KW-1185">Reference proteome</keyword>
<name>W7U0N1_9STRA</name>
<feature type="transmembrane region" description="Helical" evidence="3">
    <location>
        <begin position="32"/>
        <end position="53"/>
    </location>
</feature>
<feature type="region of interest" description="Disordered" evidence="2">
    <location>
        <begin position="68"/>
        <end position="88"/>
    </location>
</feature>
<feature type="transmembrane region" description="Helical" evidence="3">
    <location>
        <begin position="640"/>
        <end position="659"/>
    </location>
</feature>
<evidence type="ECO:0000313" key="5">
    <source>
        <dbReference type="Proteomes" id="UP000019335"/>
    </source>
</evidence>
<feature type="compositionally biased region" description="Polar residues" evidence="2">
    <location>
        <begin position="688"/>
        <end position="703"/>
    </location>
</feature>
<reference evidence="4 5" key="1">
    <citation type="journal article" date="2014" name="Mol. Plant">
        <title>Chromosome Scale Genome Assembly and Transcriptome Profiling of Nannochloropsis gaditana in Nitrogen Depletion.</title>
        <authorList>
            <person name="Corteggiani Carpinelli E."/>
            <person name="Telatin A."/>
            <person name="Vitulo N."/>
            <person name="Forcato C."/>
            <person name="D'Angelo M."/>
            <person name="Schiavon R."/>
            <person name="Vezzi A."/>
            <person name="Giacometti G.M."/>
            <person name="Morosinotto T."/>
            <person name="Valle G."/>
        </authorList>
    </citation>
    <scope>NUCLEOTIDE SEQUENCE [LARGE SCALE GENOMIC DNA]</scope>
    <source>
        <strain evidence="4 5">B-31</strain>
    </source>
</reference>
<dbReference type="Gene3D" id="3.40.50.2000">
    <property type="entry name" value="Glycogen Phosphorylase B"/>
    <property type="match status" value="2"/>
</dbReference>
<feature type="compositionally biased region" description="Gly residues" evidence="2">
    <location>
        <begin position="777"/>
        <end position="792"/>
    </location>
</feature>
<dbReference type="GO" id="GO:0035251">
    <property type="term" value="F:UDP-glucosyltransferase activity"/>
    <property type="evidence" value="ECO:0007669"/>
    <property type="project" value="InterPro"/>
</dbReference>
<evidence type="ECO:0000256" key="2">
    <source>
        <dbReference type="SAM" id="MobiDB-lite"/>
    </source>
</evidence>
<dbReference type="Pfam" id="PF00201">
    <property type="entry name" value="UDPGT"/>
    <property type="match status" value="1"/>
</dbReference>
<keyword evidence="3" id="KW-0472">Membrane</keyword>
<evidence type="ECO:0000256" key="3">
    <source>
        <dbReference type="SAM" id="Phobius"/>
    </source>
</evidence>
<dbReference type="SUPFAM" id="SSF53756">
    <property type="entry name" value="UDP-Glycosyltransferase/glycogen phosphorylase"/>
    <property type="match status" value="1"/>
</dbReference>
<dbReference type="InterPro" id="IPR050481">
    <property type="entry name" value="UDP-glycosyltransf_plant"/>
</dbReference>
<comment type="caution">
    <text evidence="4">The sequence shown here is derived from an EMBL/GenBank/DDBJ whole genome shotgun (WGS) entry which is preliminary data.</text>
</comment>
<keyword evidence="3" id="KW-1133">Transmembrane helix</keyword>
<feature type="compositionally biased region" description="Low complexity" evidence="2">
    <location>
        <begin position="719"/>
        <end position="742"/>
    </location>
</feature>
<gene>
    <name evidence="4" type="ORF">Naga_100205g3</name>
</gene>
<evidence type="ECO:0000256" key="1">
    <source>
        <dbReference type="ARBA" id="ARBA00022679"/>
    </source>
</evidence>
<dbReference type="PANTHER" id="PTHR48049:SF132">
    <property type="entry name" value="GLYCOSYLTRANSFERASE"/>
    <property type="match status" value="1"/>
</dbReference>
<dbReference type="OrthoDB" id="5835829at2759"/>
<feature type="compositionally biased region" description="Polar residues" evidence="2">
    <location>
        <begin position="764"/>
        <end position="773"/>
    </location>
</feature>
<dbReference type="EMBL" id="AZIL01000170">
    <property type="protein sequence ID" value="EWM29338.1"/>
    <property type="molecule type" value="Genomic_DNA"/>
</dbReference>
<sequence>MELVKDAANAVPPLRRVTAHILRGRNATSKYFRLWILSTMLVLHLLPGLMTVVTADDGLEAQDTARASCDSDMTSSRKRSSRGISVGGSRFLSRKRGTAGKHVLMVSINELSHIKPLTALARELLQRGHHITFVAPESCLLNTAFTSTDKLATEAPCQIDTKGWMSKYLPKATFVSAGAALTSAEKEAATPRDLRRAVLYALHTVSDVNEALLTRLLRTFSPASNSSGGMHGGEDEGQVARLPAPDMMVADFLTTAAVDAAEALGVPLIANNPFPICHDLTEPQGILVPVHAFPAPLRSLTTFKGRIANLINHFLWLGVGLYAARLRNLTRSKHGLPALPCLEQMAFRGSALEARAWILQNTVFGLEIPRVVDPRTHMLGPLLLPFGGEACTPGKAERDCRAALKWLGKGRSERPVLYVGLAEALTPAPMPVTLAAMKALASDQIGQHYDVLWVLDEESRLRLDRPVPVHMLVVTAVNQRAVLSHPRAALVLAQPALGLISEVLWHGLPVLGLPLRSYDRGACTLAQDAGAAMCLPPSGPGGWPEAENLVRAIWELAPPPRPPVAPSALDPSFSFPGRPSNFRAQARRLAIIMHASGGVARAADLVELGMRVGLAHLQRPSLDIGFGMGSSWLGGSMVDVRLVLFLILLLCYWTLALSYRLGRRLHKWWSVVGRKAQGVRGVSESDRAQSVLQQHQYTQSSLHNGGRAMATSAPPPFGSLSPAASSQAPLSPAPPALAASSSTPNMMMPGGSGGEKVTRRGGDATSSPSSERNMSGRSGGGRGGGEGGGGAGNAPRDRPPLPPRMTNF</sequence>
<dbReference type="InterPro" id="IPR002213">
    <property type="entry name" value="UDP_glucos_trans"/>
</dbReference>
<proteinExistence type="predicted"/>
<keyword evidence="3" id="KW-0812">Transmembrane</keyword>
<accession>W7U0N1</accession>
<feature type="region of interest" description="Disordered" evidence="2">
    <location>
        <begin position="685"/>
        <end position="808"/>
    </location>
</feature>
<dbReference type="Proteomes" id="UP000019335">
    <property type="component" value="Chromosome 3"/>
</dbReference>
<protein>
    <submittedName>
        <fullName evidence="4">Glycosyl udp-glucuronosyltransferase</fullName>
    </submittedName>
</protein>
<dbReference type="AlphaFoldDB" id="W7U0N1"/>
<organism evidence="4 5">
    <name type="scientific">Nannochloropsis gaditana</name>
    <dbReference type="NCBI Taxonomy" id="72520"/>
    <lineage>
        <taxon>Eukaryota</taxon>
        <taxon>Sar</taxon>
        <taxon>Stramenopiles</taxon>
        <taxon>Ochrophyta</taxon>
        <taxon>Eustigmatophyceae</taxon>
        <taxon>Eustigmatales</taxon>
        <taxon>Monodopsidaceae</taxon>
        <taxon>Nannochloropsis</taxon>
    </lineage>
</organism>